<reference evidence="2 3" key="1">
    <citation type="submission" date="2020-03" db="EMBL/GenBank/DDBJ databases">
        <title>Draft genome of Streptomyces sp. ventii, isolated from the Axial Seamount in the Pacific Ocean, and resequencing of the two type strains Streptomyces lonarensis strain NCL 716 and Streptomyces bohaiensis strain 11A07.</title>
        <authorList>
            <person name="Loughran R.M."/>
            <person name="Pfannmuller K.M."/>
            <person name="Wasson B.J."/>
            <person name="Deadmond M.C."/>
            <person name="Paddock B.E."/>
            <person name="Koyack M.J."/>
            <person name="Gallegos D.A."/>
            <person name="Mitchell E.A."/>
            <person name="Ushijima B."/>
            <person name="Saw J.H."/>
            <person name="Mcphail K.L."/>
            <person name="Videau P."/>
        </authorList>
    </citation>
    <scope>NUCLEOTIDE SEQUENCE [LARGE SCALE GENOMIC DNA]</scope>
    <source>
        <strain evidence="3">5675061</strain>
    </source>
</reference>
<dbReference type="PANTHER" id="PTHR43802">
    <property type="entry name" value="ENOYL-COA HYDRATASE"/>
    <property type="match status" value="1"/>
</dbReference>
<dbReference type="SUPFAM" id="SSF52096">
    <property type="entry name" value="ClpP/crotonase"/>
    <property type="match status" value="1"/>
</dbReference>
<sequence>MTGGAPGGGPADGVEPELVETVDGGVATLRLNRPARRNALSRGLAVLLLDALRRCGRDPEVRVVVVTGTGGAFCAGDELDERAESLAAVGPDTPVDPHTGDLLYLRICEQIVQLPKPVIAAVDGAAAGAGTEILCSADLRIASDRTRIGSCVVKVGHLGNAVMLPRVVGPARATEIYLSGRLVGAEEAARIGLVDHLVEQAEFEAAVARLAGRLADGPTATIGLYKELRERAAGVPVAQGLRLQDAYHLRTHLEVPDSAEGLAAYVAGRRPRFTGAGGPGAAPSPSGGRP</sequence>
<dbReference type="PANTHER" id="PTHR43802:SF1">
    <property type="entry name" value="IP11341P-RELATED"/>
    <property type="match status" value="1"/>
</dbReference>
<proteinExistence type="inferred from homology"/>
<dbReference type="Pfam" id="PF00378">
    <property type="entry name" value="ECH_1"/>
    <property type="match status" value="1"/>
</dbReference>
<accession>A0ABX1AIH5</accession>
<dbReference type="CDD" id="cd06558">
    <property type="entry name" value="crotonase-like"/>
    <property type="match status" value="1"/>
</dbReference>
<evidence type="ECO:0000313" key="2">
    <source>
        <dbReference type="EMBL" id="NJP66952.1"/>
    </source>
</evidence>
<evidence type="ECO:0000313" key="3">
    <source>
        <dbReference type="Proteomes" id="UP000746503"/>
    </source>
</evidence>
<comment type="similarity">
    <text evidence="1">Belongs to the enoyl-CoA hydratase/isomerase family.</text>
</comment>
<protein>
    <submittedName>
        <fullName evidence="2">Enoyl-CoA hydratase</fullName>
    </submittedName>
</protein>
<dbReference type="InterPro" id="IPR029045">
    <property type="entry name" value="ClpP/crotonase-like_dom_sf"/>
</dbReference>
<dbReference type="Proteomes" id="UP000746503">
    <property type="component" value="Unassembled WGS sequence"/>
</dbReference>
<gene>
    <name evidence="2" type="ORF">HCJ92_11790</name>
</gene>
<dbReference type="RefSeq" id="WP_167933471.1">
    <property type="nucleotide sequence ID" value="NZ_JAAVJB010000078.1"/>
</dbReference>
<name>A0ABX1AIH5_9ACTN</name>
<dbReference type="InterPro" id="IPR001753">
    <property type="entry name" value="Enoyl-CoA_hydra/iso"/>
</dbReference>
<evidence type="ECO:0000256" key="1">
    <source>
        <dbReference type="ARBA" id="ARBA00005254"/>
    </source>
</evidence>
<comment type="caution">
    <text evidence="2">The sequence shown here is derived from an EMBL/GenBank/DDBJ whole genome shotgun (WGS) entry which is preliminary data.</text>
</comment>
<dbReference type="EMBL" id="JAAVJB010000078">
    <property type="protein sequence ID" value="NJP66952.1"/>
    <property type="molecule type" value="Genomic_DNA"/>
</dbReference>
<organism evidence="2 3">
    <name type="scientific">Streptomyces spiramenti</name>
    <dbReference type="NCBI Taxonomy" id="2720606"/>
    <lineage>
        <taxon>Bacteria</taxon>
        <taxon>Bacillati</taxon>
        <taxon>Actinomycetota</taxon>
        <taxon>Actinomycetes</taxon>
        <taxon>Kitasatosporales</taxon>
        <taxon>Streptomycetaceae</taxon>
        <taxon>Streptomyces</taxon>
    </lineage>
</organism>
<dbReference type="Gene3D" id="3.90.226.10">
    <property type="entry name" value="2-enoyl-CoA Hydratase, Chain A, domain 1"/>
    <property type="match status" value="1"/>
</dbReference>
<keyword evidence="3" id="KW-1185">Reference proteome</keyword>